<dbReference type="GO" id="GO:0008146">
    <property type="term" value="F:sulfotransferase activity"/>
    <property type="evidence" value="ECO:0007669"/>
    <property type="project" value="TreeGrafter"/>
</dbReference>
<dbReference type="GO" id="GO:0005524">
    <property type="term" value="F:ATP binding"/>
    <property type="evidence" value="ECO:0007669"/>
    <property type="project" value="UniProtKB-KW"/>
</dbReference>
<dbReference type="GO" id="GO:0005829">
    <property type="term" value="C:cytosol"/>
    <property type="evidence" value="ECO:0007669"/>
    <property type="project" value="TreeGrafter"/>
</dbReference>
<dbReference type="InterPro" id="IPR001763">
    <property type="entry name" value="Rhodanese-like_dom"/>
</dbReference>
<dbReference type="SMART" id="SM00450">
    <property type="entry name" value="RHOD"/>
    <property type="match status" value="1"/>
</dbReference>
<accession>A0A255GN84</accession>
<dbReference type="Pfam" id="PF00899">
    <property type="entry name" value="ThiF"/>
    <property type="match status" value="1"/>
</dbReference>
<dbReference type="GO" id="GO:0008641">
    <property type="term" value="F:ubiquitin-like modifier activating enzyme activity"/>
    <property type="evidence" value="ECO:0007669"/>
    <property type="project" value="InterPro"/>
</dbReference>
<evidence type="ECO:0000256" key="2">
    <source>
        <dbReference type="ARBA" id="ARBA00022741"/>
    </source>
</evidence>
<name>A0A255GN84_9ACTN</name>
<dbReference type="Gene3D" id="3.40.250.10">
    <property type="entry name" value="Rhodanese-like domain"/>
    <property type="match status" value="1"/>
</dbReference>
<dbReference type="Proteomes" id="UP000215896">
    <property type="component" value="Unassembled WGS sequence"/>
</dbReference>
<reference evidence="5 6" key="1">
    <citation type="submission" date="2017-07" db="EMBL/GenBank/DDBJ databases">
        <title>Draft whole genome sequences of clinical Proprionibacteriaceae strains.</title>
        <authorList>
            <person name="Bernier A.-M."/>
            <person name="Bernard K."/>
            <person name="Domingo M.-C."/>
        </authorList>
    </citation>
    <scope>NUCLEOTIDE SEQUENCE [LARGE SCALE GENOMIC DNA]</scope>
    <source>
        <strain evidence="5 6">NML 030167</strain>
    </source>
</reference>
<proteinExistence type="predicted"/>
<dbReference type="CDD" id="cd00757">
    <property type="entry name" value="ThiF_MoeB_HesA_family"/>
    <property type="match status" value="1"/>
</dbReference>
<dbReference type="EMBL" id="NMVO01000012">
    <property type="protein sequence ID" value="OYO14454.1"/>
    <property type="molecule type" value="Genomic_DNA"/>
</dbReference>
<dbReference type="InterPro" id="IPR000594">
    <property type="entry name" value="ThiF_NAD_FAD-bd"/>
</dbReference>
<comment type="caution">
    <text evidence="5">The sequence shown here is derived from an EMBL/GenBank/DDBJ whole genome shotgun (WGS) entry which is preliminary data.</text>
</comment>
<evidence type="ECO:0000313" key="5">
    <source>
        <dbReference type="EMBL" id="OYO14454.1"/>
    </source>
</evidence>
<dbReference type="Pfam" id="PF00581">
    <property type="entry name" value="Rhodanese"/>
    <property type="match status" value="1"/>
</dbReference>
<gene>
    <name evidence="5" type="ORF">CGZ94_07585</name>
</gene>
<keyword evidence="2" id="KW-0547">Nucleotide-binding</keyword>
<dbReference type="InterPro" id="IPR035985">
    <property type="entry name" value="Ubiquitin-activating_enz"/>
</dbReference>
<dbReference type="SUPFAM" id="SSF69572">
    <property type="entry name" value="Activating enzymes of the ubiquitin-like proteins"/>
    <property type="match status" value="1"/>
</dbReference>
<evidence type="ECO:0000256" key="1">
    <source>
        <dbReference type="ARBA" id="ARBA00022679"/>
    </source>
</evidence>
<dbReference type="Gene3D" id="3.40.50.720">
    <property type="entry name" value="NAD(P)-binding Rossmann-like Domain"/>
    <property type="match status" value="1"/>
</dbReference>
<keyword evidence="5" id="KW-0548">Nucleotidyltransferase</keyword>
<evidence type="ECO:0000256" key="3">
    <source>
        <dbReference type="ARBA" id="ARBA00022840"/>
    </source>
</evidence>
<dbReference type="OrthoDB" id="9804286at2"/>
<evidence type="ECO:0000259" key="4">
    <source>
        <dbReference type="PROSITE" id="PS50206"/>
    </source>
</evidence>
<keyword evidence="3" id="KW-0067">ATP-binding</keyword>
<feature type="domain" description="Rhodanese" evidence="4">
    <location>
        <begin position="312"/>
        <end position="405"/>
    </location>
</feature>
<keyword evidence="1 5" id="KW-0808">Transferase</keyword>
<dbReference type="NCBIfam" id="NF004281">
    <property type="entry name" value="PRK05690.1"/>
    <property type="match status" value="1"/>
</dbReference>
<dbReference type="InterPro" id="IPR045886">
    <property type="entry name" value="ThiF/MoeB/HesA"/>
</dbReference>
<dbReference type="GO" id="GO:0016779">
    <property type="term" value="F:nucleotidyltransferase activity"/>
    <property type="evidence" value="ECO:0007669"/>
    <property type="project" value="UniProtKB-KW"/>
</dbReference>
<dbReference type="PROSITE" id="PS50206">
    <property type="entry name" value="RHODANESE_3"/>
    <property type="match status" value="1"/>
</dbReference>
<dbReference type="GO" id="GO:0004792">
    <property type="term" value="F:thiosulfate-cyanide sulfurtransferase activity"/>
    <property type="evidence" value="ECO:0007669"/>
    <property type="project" value="TreeGrafter"/>
</dbReference>
<sequence length="407" mass="43259">MQTDPLVEPAESLTAEEMGRYARHLTLPEVGVGGQRRLKNARVLVIGAGGLGSPTLLYLAAAGVGTIGVVDFDVVEESNLQRQVLHGVADLGRPKVDSAADAVARLNPLVRLIKHPVRIDTDNALELIGGYDLVIDGTDNFATRYLVNDACALLGKPYVWASILRFDGQISVFWAGHGPCYRCIFPDPPPPGAVPSCAEGGVLGLLCGAIGSAQAAEAVKLLLGAGDPLLGRLQVHDALRASWQQLPVSADPDCPLCGANPRITALLEDYQDFCGIGRGTPEAGEGDEEGDGMAEEISVEELRDRLAARERGEDHFVLVDVREPVEREISVIPESVLIPKGAFEEDAVDLARLAEAADGGEVLLYCRSGARSGQVQQILLSKEIPALNVTGGVLAWSDRIDPSQPKY</sequence>
<evidence type="ECO:0000313" key="6">
    <source>
        <dbReference type="Proteomes" id="UP000215896"/>
    </source>
</evidence>
<dbReference type="FunFam" id="3.40.50.720:FF:000033">
    <property type="entry name" value="Adenylyltransferase and sulfurtransferase MOCS3"/>
    <property type="match status" value="1"/>
</dbReference>
<dbReference type="AlphaFoldDB" id="A0A255GN84"/>
<dbReference type="InterPro" id="IPR036873">
    <property type="entry name" value="Rhodanese-like_dom_sf"/>
</dbReference>
<keyword evidence="6" id="KW-1185">Reference proteome</keyword>
<dbReference type="PANTHER" id="PTHR10953:SF102">
    <property type="entry name" value="ADENYLYLTRANSFERASE AND SULFURTRANSFERASE MOCS3"/>
    <property type="match status" value="1"/>
</dbReference>
<organism evidence="5 6">
    <name type="scientific">Enemella evansiae</name>
    <dbReference type="NCBI Taxonomy" id="2016499"/>
    <lineage>
        <taxon>Bacteria</taxon>
        <taxon>Bacillati</taxon>
        <taxon>Actinomycetota</taxon>
        <taxon>Actinomycetes</taxon>
        <taxon>Propionibacteriales</taxon>
        <taxon>Propionibacteriaceae</taxon>
        <taxon>Enemella</taxon>
    </lineage>
</organism>
<protein>
    <submittedName>
        <fullName evidence="5">Adenylyltransferase/sulfurtransferase MoeZ</fullName>
    </submittedName>
</protein>
<dbReference type="RefSeq" id="WP_094405257.1">
    <property type="nucleotide sequence ID" value="NZ_NMVN01000016.1"/>
</dbReference>
<dbReference type="PANTHER" id="PTHR10953">
    <property type="entry name" value="UBIQUITIN-ACTIVATING ENZYME E1"/>
    <property type="match status" value="1"/>
</dbReference>